<comment type="function">
    <molecule>Protein hedgehog</molecule>
    <text evidence="15">The C-terminal part of the hedgehog protein precursor displays an autoproteolysis activity that results in the cleavage of the full-length protein into two parts (N-product and C-product). In addition, the C-terminal part displays a cholesterol transferase activity that results by the covalent attachment of a cholesterol moiety to the C-terminal of the newly generated N-product.</text>
</comment>
<evidence type="ECO:0000256" key="9">
    <source>
        <dbReference type="ARBA" id="ARBA00022813"/>
    </source>
</evidence>
<dbReference type="InterPro" id="IPR006141">
    <property type="entry name" value="Intein_N"/>
</dbReference>
<dbReference type="GO" id="GO:0006508">
    <property type="term" value="P:proteolysis"/>
    <property type="evidence" value="ECO:0007669"/>
    <property type="project" value="UniProtKB-UniRule"/>
</dbReference>
<dbReference type="PANTHER" id="PTHR11889">
    <property type="entry name" value="HEDGEHOG"/>
    <property type="match status" value="1"/>
</dbReference>
<comment type="function">
    <molecule>Protein hedgehog N-product</molecule>
    <text evidence="15">The dually lipidated hedgehog protein N-product is a morphogen which is essential for a variety of patterning events during development.</text>
</comment>
<comment type="subcellular location">
    <molecule>Protein hedgehog N-product</molecule>
    <subcellularLocation>
        <location evidence="15">Cell membrane</location>
        <topology evidence="15">Lipid-anchor</topology>
    </subcellularLocation>
</comment>
<proteinExistence type="inferred from homology"/>
<evidence type="ECO:0000256" key="16">
    <source>
        <dbReference type="SAM" id="SignalP"/>
    </source>
</evidence>
<dbReference type="InterPro" id="IPR003587">
    <property type="entry name" value="Hint_dom_N"/>
</dbReference>
<comment type="subcellular location">
    <molecule>Sonic hedgehog protein</molecule>
    <subcellularLocation>
        <location evidence="15">Endoplasmic reticulum membrane</location>
    </subcellularLocation>
    <subcellularLocation>
        <location evidence="15">Golgi apparatus membrane</location>
    </subcellularLocation>
</comment>
<dbReference type="InterPro" id="IPR000320">
    <property type="entry name" value="Hedgehog_signalling_dom"/>
</dbReference>
<comment type="similarity">
    <text evidence="1 15">Belongs to the hedgehog family.</text>
</comment>
<dbReference type="PRINTS" id="PR00632">
    <property type="entry name" value="SONICHHOG"/>
</dbReference>
<comment type="catalytic activity">
    <reaction evidence="14">
        <text>glycyl-L-cysteinyl-[protein] + cholesterol + H(+) = [protein]-C-terminal glycyl cholesterol ester + N-terminal L-cysteinyl-[protein]</text>
        <dbReference type="Rhea" id="RHEA:59504"/>
        <dbReference type="Rhea" id="RHEA-COMP:12707"/>
        <dbReference type="Rhea" id="RHEA-COMP:15369"/>
        <dbReference type="Rhea" id="RHEA-COMP:15374"/>
        <dbReference type="ChEBI" id="CHEBI:15378"/>
        <dbReference type="ChEBI" id="CHEBI:16113"/>
        <dbReference type="ChEBI" id="CHEBI:65250"/>
        <dbReference type="ChEBI" id="CHEBI:143135"/>
        <dbReference type="ChEBI" id="CHEBI:143140"/>
    </reaction>
    <physiologicalReaction direction="left-to-right" evidence="14">
        <dbReference type="Rhea" id="RHEA:59505"/>
    </physiologicalReaction>
</comment>
<dbReference type="GO" id="GO:0016740">
    <property type="term" value="F:transferase activity"/>
    <property type="evidence" value="ECO:0007669"/>
    <property type="project" value="UniProtKB-KW"/>
</dbReference>
<gene>
    <name evidence="18" type="ORF">Ciccas_006044</name>
</gene>
<evidence type="ECO:0000256" key="4">
    <source>
        <dbReference type="ARBA" id="ARBA00022670"/>
    </source>
</evidence>
<evidence type="ECO:0000256" key="6">
    <source>
        <dbReference type="ARBA" id="ARBA00022723"/>
    </source>
</evidence>
<dbReference type="EMBL" id="JBJKFK010000775">
    <property type="protein sequence ID" value="KAL3315327.1"/>
    <property type="molecule type" value="Genomic_DNA"/>
</dbReference>
<dbReference type="GO" id="GO:0000139">
    <property type="term" value="C:Golgi membrane"/>
    <property type="evidence" value="ECO:0007669"/>
    <property type="project" value="UniProtKB-SubCell"/>
</dbReference>
<keyword evidence="13" id="KW-0449">Lipoprotein</keyword>
<evidence type="ECO:0000256" key="5">
    <source>
        <dbReference type="ARBA" id="ARBA00022679"/>
    </source>
</evidence>
<keyword evidence="19" id="KW-1185">Reference proteome</keyword>
<evidence type="ECO:0000256" key="14">
    <source>
        <dbReference type="ARBA" id="ARBA00048589"/>
    </source>
</evidence>
<feature type="signal peptide" evidence="16">
    <location>
        <begin position="1"/>
        <end position="16"/>
    </location>
</feature>
<keyword evidence="9 15" id="KW-0068">Autocatalytic cleavage</keyword>
<dbReference type="InterPro" id="IPR001767">
    <property type="entry name" value="Hedgehog_Hint"/>
</dbReference>
<dbReference type="GO" id="GO:0005789">
    <property type="term" value="C:endoplasmic reticulum membrane"/>
    <property type="evidence" value="ECO:0007669"/>
    <property type="project" value="UniProtKB-SubCell"/>
</dbReference>
<evidence type="ECO:0000256" key="10">
    <source>
        <dbReference type="ARBA" id="ARBA00022837"/>
    </source>
</evidence>
<keyword evidence="15" id="KW-0333">Golgi apparatus</keyword>
<dbReference type="InterPro" id="IPR001657">
    <property type="entry name" value="Hedgehog"/>
</dbReference>
<evidence type="ECO:0000256" key="3">
    <source>
        <dbReference type="ARBA" id="ARBA00022475"/>
    </source>
</evidence>
<evidence type="ECO:0000313" key="19">
    <source>
        <dbReference type="Proteomes" id="UP001626550"/>
    </source>
</evidence>
<dbReference type="PANTHER" id="PTHR11889:SF31">
    <property type="entry name" value="PROTEIN HEDGEHOG"/>
    <property type="match status" value="1"/>
</dbReference>
<comment type="caution">
    <text evidence="18">The sequence shown here is derived from an EMBL/GenBank/DDBJ whole genome shotgun (WGS) entry which is preliminary data.</text>
</comment>
<dbReference type="SUPFAM" id="SSF51294">
    <property type="entry name" value="Hedgehog/intein (Hint) domain"/>
    <property type="match status" value="1"/>
</dbReference>
<evidence type="ECO:0000256" key="8">
    <source>
        <dbReference type="ARBA" id="ARBA00022801"/>
    </source>
</evidence>
<reference evidence="18 19" key="1">
    <citation type="submission" date="2024-11" db="EMBL/GenBank/DDBJ databases">
        <title>Adaptive evolution of stress response genes in parasites aligns with host niche diversity.</title>
        <authorList>
            <person name="Hahn C."/>
            <person name="Resl P."/>
        </authorList>
    </citation>
    <scope>NUCLEOTIDE SEQUENCE [LARGE SCALE GENOMIC DNA]</scope>
    <source>
        <strain evidence="18">EGGRZ-B1_66</strain>
        <tissue evidence="18">Body</tissue>
    </source>
</reference>
<dbReference type="Pfam" id="PF01079">
    <property type="entry name" value="Hint"/>
    <property type="match status" value="1"/>
</dbReference>
<dbReference type="SUPFAM" id="SSF55166">
    <property type="entry name" value="Hedgehog/DD-peptidase"/>
    <property type="match status" value="1"/>
</dbReference>
<dbReference type="InterPro" id="IPR009045">
    <property type="entry name" value="Zn_M74/Hedgehog-like"/>
</dbReference>
<sequence>MPGLVLLLMLFFVGQSLKLSELAAILSRDNPHRFSRGEYQPRLDENHLGASGPLLREHLVASTDAFLQSQDYQPLVLYSDTNLMISFARQEYRWMTREVKIRKRRWVNLSAFTRRQPSAAVEAVNQRFLNQSNEQILRQRVQATKYENAFHKAGRGLDFVIVDDQGDDISKRTAGGLARIAYYIVGFDWCTVRPDFVVHCSVKPDNMDGSVDKNVMQEGCFPGSMKVLREDGEQIQLADLRVGDVILTKNQENLVKPTRVIGFLHRDPEQTTDLLRMDFACAACDSVYVTPNHLVVKYRTPHEPEMLFAEKLLIGDMVPKQIANISFIRRPHSHRGSFAPLTEDGTLLVNGIHFSCYAHFKHPRLAHLLLRPLALISYRLSPWIDTLSWQSRFVHLLVDHVLPMLPHSVLYRPV</sequence>
<dbReference type="InterPro" id="IPR050387">
    <property type="entry name" value="Hedgehog_Signaling"/>
</dbReference>
<keyword evidence="8 15" id="KW-0378">Hydrolase</keyword>
<dbReference type="Pfam" id="PF01085">
    <property type="entry name" value="HH_signal"/>
    <property type="match status" value="1"/>
</dbReference>
<dbReference type="GO" id="GO:0008233">
    <property type="term" value="F:peptidase activity"/>
    <property type="evidence" value="ECO:0007669"/>
    <property type="project" value="UniProtKB-UniRule"/>
</dbReference>
<organism evidence="18 19">
    <name type="scientific">Cichlidogyrus casuarinus</name>
    <dbReference type="NCBI Taxonomy" id="1844966"/>
    <lineage>
        <taxon>Eukaryota</taxon>
        <taxon>Metazoa</taxon>
        <taxon>Spiralia</taxon>
        <taxon>Lophotrochozoa</taxon>
        <taxon>Platyhelminthes</taxon>
        <taxon>Monogenea</taxon>
        <taxon>Monopisthocotylea</taxon>
        <taxon>Dactylogyridea</taxon>
        <taxon>Ancyrocephalidae</taxon>
        <taxon>Cichlidogyrus</taxon>
    </lineage>
</organism>
<dbReference type="Gene3D" id="2.170.16.10">
    <property type="entry name" value="Hedgehog/Intein (Hint) domain"/>
    <property type="match status" value="1"/>
</dbReference>
<evidence type="ECO:0000256" key="7">
    <source>
        <dbReference type="ARBA" id="ARBA00022729"/>
    </source>
</evidence>
<evidence type="ECO:0000256" key="12">
    <source>
        <dbReference type="ARBA" id="ARBA00023139"/>
    </source>
</evidence>
<keyword evidence="12" id="KW-0564">Palmitate</keyword>
<keyword evidence="4 15" id="KW-0645">Protease</keyword>
<dbReference type="Proteomes" id="UP001626550">
    <property type="component" value="Unassembled WGS sequence"/>
</dbReference>
<name>A0ABD2Q830_9PLAT</name>
<dbReference type="PROSITE" id="PS50817">
    <property type="entry name" value="INTEIN_N_TER"/>
    <property type="match status" value="1"/>
</dbReference>
<dbReference type="CDD" id="cd00081">
    <property type="entry name" value="Hint"/>
    <property type="match status" value="1"/>
</dbReference>
<keyword evidence="7 15" id="KW-0732">Signal</keyword>
<evidence type="ECO:0000256" key="11">
    <source>
        <dbReference type="ARBA" id="ARBA00023136"/>
    </source>
</evidence>
<keyword evidence="15" id="KW-0256">Endoplasmic reticulum</keyword>
<dbReference type="Gene3D" id="3.30.1380.10">
    <property type="match status" value="1"/>
</dbReference>
<accession>A0ABD2Q830</accession>
<evidence type="ECO:0000256" key="13">
    <source>
        <dbReference type="ARBA" id="ARBA00023288"/>
    </source>
</evidence>
<keyword evidence="3 15" id="KW-1003">Cell membrane</keyword>
<keyword evidence="6" id="KW-0479">Metal-binding</keyword>
<dbReference type="GO" id="GO:0048731">
    <property type="term" value="P:system development"/>
    <property type="evidence" value="ECO:0007669"/>
    <property type="project" value="UniProtKB-ARBA"/>
</dbReference>
<evidence type="ECO:0000256" key="15">
    <source>
        <dbReference type="RuleBase" id="RU280812"/>
    </source>
</evidence>
<keyword evidence="10" id="KW-0106">Calcium</keyword>
<evidence type="ECO:0000259" key="17">
    <source>
        <dbReference type="SMART" id="SM00306"/>
    </source>
</evidence>
<keyword evidence="2 15" id="KW-0217">Developmental protein</keyword>
<protein>
    <recommendedName>
        <fullName evidence="15">Hedgehog protein</fullName>
    </recommendedName>
</protein>
<keyword evidence="11 15" id="KW-0472">Membrane</keyword>
<dbReference type="GO" id="GO:0046872">
    <property type="term" value="F:metal ion binding"/>
    <property type="evidence" value="ECO:0007669"/>
    <property type="project" value="UniProtKB-KW"/>
</dbReference>
<evidence type="ECO:0000256" key="1">
    <source>
        <dbReference type="ARBA" id="ARBA00010649"/>
    </source>
</evidence>
<feature type="chain" id="PRO_5044875199" description="Hedgehog protein" evidence="16">
    <location>
        <begin position="17"/>
        <end position="414"/>
    </location>
</feature>
<evidence type="ECO:0000313" key="18">
    <source>
        <dbReference type="EMBL" id="KAL3315327.1"/>
    </source>
</evidence>
<evidence type="ECO:0000256" key="2">
    <source>
        <dbReference type="ARBA" id="ARBA00022473"/>
    </source>
</evidence>
<dbReference type="GO" id="GO:0005886">
    <property type="term" value="C:plasma membrane"/>
    <property type="evidence" value="ECO:0007669"/>
    <property type="project" value="UniProtKB-SubCell"/>
</dbReference>
<dbReference type="InterPro" id="IPR036844">
    <property type="entry name" value="Hint_dom_sf"/>
</dbReference>
<dbReference type="AlphaFoldDB" id="A0ABD2Q830"/>
<dbReference type="SMART" id="SM00306">
    <property type="entry name" value="HintN"/>
    <property type="match status" value="1"/>
</dbReference>
<keyword evidence="5" id="KW-0808">Transferase</keyword>
<feature type="domain" description="Hint" evidence="17">
    <location>
        <begin position="218"/>
        <end position="322"/>
    </location>
</feature>